<proteinExistence type="predicted"/>
<accession>G3HQJ9</accession>
<evidence type="ECO:0000313" key="2">
    <source>
        <dbReference type="Proteomes" id="UP000001075"/>
    </source>
</evidence>
<dbReference type="Proteomes" id="UP000001075">
    <property type="component" value="Unassembled WGS sequence"/>
</dbReference>
<name>G3HQJ9_CRIGR</name>
<dbReference type="InParanoid" id="G3HQJ9"/>
<evidence type="ECO:0000313" key="1">
    <source>
        <dbReference type="EMBL" id="EGW06164.1"/>
    </source>
</evidence>
<gene>
    <name evidence="1" type="ORF">I79_013103</name>
</gene>
<dbReference type="AlphaFoldDB" id="G3HQJ9"/>
<dbReference type="EMBL" id="JH000615">
    <property type="protein sequence ID" value="EGW06164.1"/>
    <property type="molecule type" value="Genomic_DNA"/>
</dbReference>
<sequence>MTNSQMRWSYPNQALADQLPNKSSQHQFASFHGRTELEAKIPVLHLFIAAGVTFLSDPPSFNAKHHISPGVSPHLRNPTTVCTHVKGTGPSVSSSNPLPSGPC</sequence>
<protein>
    <submittedName>
        <fullName evidence="1">Uncharacterized protein</fullName>
    </submittedName>
</protein>
<reference evidence="2" key="1">
    <citation type="journal article" date="2011" name="Nat. Biotechnol.">
        <title>The genomic sequence of the Chinese hamster ovary (CHO)-K1 cell line.</title>
        <authorList>
            <person name="Xu X."/>
            <person name="Nagarajan H."/>
            <person name="Lewis N.E."/>
            <person name="Pan S."/>
            <person name="Cai Z."/>
            <person name="Liu X."/>
            <person name="Chen W."/>
            <person name="Xie M."/>
            <person name="Wang W."/>
            <person name="Hammond S."/>
            <person name="Andersen M.R."/>
            <person name="Neff N."/>
            <person name="Passarelli B."/>
            <person name="Koh W."/>
            <person name="Fan H.C."/>
            <person name="Wang J."/>
            <person name="Gui Y."/>
            <person name="Lee K.H."/>
            <person name="Betenbaugh M.J."/>
            <person name="Quake S.R."/>
            <person name="Famili I."/>
            <person name="Palsson B.O."/>
            <person name="Wang J."/>
        </authorList>
    </citation>
    <scope>NUCLEOTIDE SEQUENCE [LARGE SCALE GENOMIC DNA]</scope>
    <source>
        <strain evidence="2">CHO K1 cell line</strain>
    </source>
</reference>
<organism evidence="1 2">
    <name type="scientific">Cricetulus griseus</name>
    <name type="common">Chinese hamster</name>
    <name type="synonym">Cricetulus barabensis griseus</name>
    <dbReference type="NCBI Taxonomy" id="10029"/>
    <lineage>
        <taxon>Eukaryota</taxon>
        <taxon>Metazoa</taxon>
        <taxon>Chordata</taxon>
        <taxon>Craniata</taxon>
        <taxon>Vertebrata</taxon>
        <taxon>Euteleostomi</taxon>
        <taxon>Mammalia</taxon>
        <taxon>Eutheria</taxon>
        <taxon>Euarchontoglires</taxon>
        <taxon>Glires</taxon>
        <taxon>Rodentia</taxon>
        <taxon>Myomorpha</taxon>
        <taxon>Muroidea</taxon>
        <taxon>Cricetidae</taxon>
        <taxon>Cricetinae</taxon>
        <taxon>Cricetulus</taxon>
    </lineage>
</organism>